<sequence length="65" mass="7275">MLKRKDAPQDNSQDSKKQKTVASKQGLLTSWIKQPSSGEVVTKVTGKLSEEMKKLLRIELETMDG</sequence>
<evidence type="ECO:0000313" key="3">
    <source>
        <dbReference type="Proteomes" id="UP000789396"/>
    </source>
</evidence>
<accession>A0A9N9NMR8</accession>
<feature type="non-terminal residue" evidence="2">
    <location>
        <position position="65"/>
    </location>
</feature>
<dbReference type="OrthoDB" id="10031947at2759"/>
<protein>
    <submittedName>
        <fullName evidence="2">16981_t:CDS:1</fullName>
    </submittedName>
</protein>
<evidence type="ECO:0000256" key="1">
    <source>
        <dbReference type="SAM" id="MobiDB-lite"/>
    </source>
</evidence>
<dbReference type="AlphaFoldDB" id="A0A9N9NMR8"/>
<proteinExistence type="predicted"/>
<keyword evidence="3" id="KW-1185">Reference proteome</keyword>
<name>A0A9N9NMR8_9GLOM</name>
<dbReference type="EMBL" id="CAJVPZ010037004">
    <property type="protein sequence ID" value="CAG8752568.1"/>
    <property type="molecule type" value="Genomic_DNA"/>
</dbReference>
<feature type="compositionally biased region" description="Basic and acidic residues" evidence="1">
    <location>
        <begin position="1"/>
        <end position="17"/>
    </location>
</feature>
<comment type="caution">
    <text evidence="2">The sequence shown here is derived from an EMBL/GenBank/DDBJ whole genome shotgun (WGS) entry which is preliminary data.</text>
</comment>
<reference evidence="2" key="1">
    <citation type="submission" date="2021-06" db="EMBL/GenBank/DDBJ databases">
        <authorList>
            <person name="Kallberg Y."/>
            <person name="Tangrot J."/>
            <person name="Rosling A."/>
        </authorList>
    </citation>
    <scope>NUCLEOTIDE SEQUENCE</scope>
    <source>
        <strain evidence="2">IN212</strain>
    </source>
</reference>
<organism evidence="2 3">
    <name type="scientific">Racocetra fulgida</name>
    <dbReference type="NCBI Taxonomy" id="60492"/>
    <lineage>
        <taxon>Eukaryota</taxon>
        <taxon>Fungi</taxon>
        <taxon>Fungi incertae sedis</taxon>
        <taxon>Mucoromycota</taxon>
        <taxon>Glomeromycotina</taxon>
        <taxon>Glomeromycetes</taxon>
        <taxon>Diversisporales</taxon>
        <taxon>Gigasporaceae</taxon>
        <taxon>Racocetra</taxon>
    </lineage>
</organism>
<feature type="region of interest" description="Disordered" evidence="1">
    <location>
        <begin position="1"/>
        <end position="24"/>
    </location>
</feature>
<evidence type="ECO:0000313" key="2">
    <source>
        <dbReference type="EMBL" id="CAG8752568.1"/>
    </source>
</evidence>
<gene>
    <name evidence="2" type="ORF">RFULGI_LOCUS13710</name>
</gene>
<dbReference type="Proteomes" id="UP000789396">
    <property type="component" value="Unassembled WGS sequence"/>
</dbReference>